<comment type="caution">
    <text evidence="5">The sequence shown here is derived from an EMBL/GenBank/DDBJ whole genome shotgun (WGS) entry which is preliminary data.</text>
</comment>
<name>A0ABT3AHT0_9RHOB</name>
<comment type="cofactor">
    <cofactor evidence="1">
        <name>FAD</name>
        <dbReference type="ChEBI" id="CHEBI:57692"/>
    </cofactor>
</comment>
<dbReference type="InterPro" id="IPR003953">
    <property type="entry name" value="FAD-dep_OxRdtase_2_FAD-bd"/>
</dbReference>
<sequence length="553" mass="60752">MGTNTADAIIVGSGLAGLAAAAELGDRGKRVILLDQEPESFLGGQAFWSLGGLFMVDTPEQRRMGIRDSADLALRDWLGSAQFDRSEDAWPRKWAEAYVEFAAGEMRPWLHQMGLRWFPVVGWAERGGSYADGHGNSVPRFHITWGTGPGVLEHFLRRVQDHVAAGRIEMRFRHQVSHIIMQNAAATGVSGEVLAPDTAQRGQKTNRDEVGEFEVYAPSILVTSGGIGGNFDLVRKAWPRDRLGEPPRDMVAGVPFHVDGRMIAISERAGGHVINGDRMWHYTEGVRNWDPIWPDHGIRILPGPSSMWFDARGNRLAPPCLPGFDTLTTLREILKTGYEYSWFVLTQKVIKKEFALSGSEQNPDFTSGRWSEVIRQRILSGKSATAPVEAFKQHGEDFVVAHSLSELVRGMNRLGEVPIDETHLRAQIEARDAQMDNPFTKDTQIMAIHAARNYRGDRLIRTAKPHKFLDPVNGPLIAVRLHVLTRKTLGGLHTDLDGQMLGADGQVVPGLFAAGEVAGFGGGGYHGYNALEGTFLGGCIFSGRNAGRSRAIA</sequence>
<evidence type="ECO:0000256" key="2">
    <source>
        <dbReference type="ARBA" id="ARBA00022630"/>
    </source>
</evidence>
<dbReference type="PANTHER" id="PTHR43260">
    <property type="entry name" value="3-KETOSTEROID-DELTA-1-DEHYDROGENASE"/>
    <property type="match status" value="1"/>
</dbReference>
<protein>
    <submittedName>
        <fullName evidence="5">FAD-binding dehydrogenase</fullName>
    </submittedName>
</protein>
<keyword evidence="6" id="KW-1185">Reference proteome</keyword>
<keyword evidence="2" id="KW-0285">Flavoprotein</keyword>
<gene>
    <name evidence="5" type="ORF">OE747_07350</name>
</gene>
<keyword evidence="3" id="KW-0560">Oxidoreductase</keyword>
<evidence type="ECO:0000256" key="1">
    <source>
        <dbReference type="ARBA" id="ARBA00001974"/>
    </source>
</evidence>
<dbReference type="InterPro" id="IPR014614">
    <property type="entry name" value="KsdD_DH"/>
</dbReference>
<feature type="domain" description="FAD-dependent oxidoreductase 2 FAD-binding" evidence="4">
    <location>
        <begin position="7"/>
        <end position="536"/>
    </location>
</feature>
<dbReference type="Pfam" id="PF00890">
    <property type="entry name" value="FAD_binding_2"/>
    <property type="match status" value="1"/>
</dbReference>
<dbReference type="InterPro" id="IPR027477">
    <property type="entry name" value="Succ_DH/fumarate_Rdtase_cat_sf"/>
</dbReference>
<proteinExistence type="predicted"/>
<dbReference type="Proteomes" id="UP001320899">
    <property type="component" value="Unassembled WGS sequence"/>
</dbReference>
<dbReference type="EMBL" id="JAOWLB010000004">
    <property type="protein sequence ID" value="MCV2888152.1"/>
    <property type="molecule type" value="Genomic_DNA"/>
</dbReference>
<dbReference type="PIRSF" id="PIRSF036654">
    <property type="entry name" value="UCP036654"/>
    <property type="match status" value="1"/>
</dbReference>
<dbReference type="RefSeq" id="WP_263827956.1">
    <property type="nucleotide sequence ID" value="NZ_JAOWLB010000004.1"/>
</dbReference>
<dbReference type="SUPFAM" id="SSF51905">
    <property type="entry name" value="FAD/NAD(P)-binding domain"/>
    <property type="match status" value="1"/>
</dbReference>
<dbReference type="NCBIfam" id="NF009472">
    <property type="entry name" value="PRK12834.1"/>
    <property type="match status" value="1"/>
</dbReference>
<evidence type="ECO:0000313" key="5">
    <source>
        <dbReference type="EMBL" id="MCV2888152.1"/>
    </source>
</evidence>
<dbReference type="InterPro" id="IPR036188">
    <property type="entry name" value="FAD/NAD-bd_sf"/>
</dbReference>
<reference evidence="5 6" key="1">
    <citation type="submission" date="2022-10" db="EMBL/GenBank/DDBJ databases">
        <title>Ruegeria sp. nov., isolated from ocean surface sediments.</title>
        <authorList>
            <person name="He W."/>
            <person name="Xue H.-P."/>
            <person name="Zhang D.-F."/>
        </authorList>
    </citation>
    <scope>NUCLEOTIDE SEQUENCE [LARGE SCALE GENOMIC DNA]</scope>
    <source>
        <strain evidence="5 6">XHP0148</strain>
    </source>
</reference>
<dbReference type="Gene3D" id="3.90.700.10">
    <property type="entry name" value="Succinate dehydrogenase/fumarate reductase flavoprotein, catalytic domain"/>
    <property type="match status" value="1"/>
</dbReference>
<evidence type="ECO:0000259" key="4">
    <source>
        <dbReference type="Pfam" id="PF00890"/>
    </source>
</evidence>
<accession>A0ABT3AHT0</accession>
<evidence type="ECO:0000256" key="3">
    <source>
        <dbReference type="ARBA" id="ARBA00023002"/>
    </source>
</evidence>
<dbReference type="PANTHER" id="PTHR43260:SF1">
    <property type="entry name" value="KSDD-LIKE STEROID DEHYDROGENASE RV0785"/>
    <property type="match status" value="1"/>
</dbReference>
<organism evidence="5 6">
    <name type="scientific">Ruegeria aquimaris</name>
    <dbReference type="NCBI Taxonomy" id="2984333"/>
    <lineage>
        <taxon>Bacteria</taxon>
        <taxon>Pseudomonadati</taxon>
        <taxon>Pseudomonadota</taxon>
        <taxon>Alphaproteobacteria</taxon>
        <taxon>Rhodobacterales</taxon>
        <taxon>Roseobacteraceae</taxon>
        <taxon>Ruegeria</taxon>
    </lineage>
</organism>
<dbReference type="Gene3D" id="3.50.50.60">
    <property type="entry name" value="FAD/NAD(P)-binding domain"/>
    <property type="match status" value="1"/>
</dbReference>
<evidence type="ECO:0000313" key="6">
    <source>
        <dbReference type="Proteomes" id="UP001320899"/>
    </source>
</evidence>